<sequence>IETALAVHALTGLPVWACIAAEILAALHLPFEVSALTIFADRDKPKPPRHPEGHGVHAARALVQRQRPMAVRCEIRVPNPPFKDYADVLEARAE</sequence>
<organism evidence="2 3">
    <name type="scientific">Neoroseomonas terrae</name>
    <dbReference type="NCBI Taxonomy" id="424799"/>
    <lineage>
        <taxon>Bacteria</taxon>
        <taxon>Pseudomonadati</taxon>
        <taxon>Pseudomonadota</taxon>
        <taxon>Alphaproteobacteria</taxon>
        <taxon>Acetobacterales</taxon>
        <taxon>Acetobacteraceae</taxon>
        <taxon>Neoroseomonas</taxon>
    </lineage>
</organism>
<comment type="caution">
    <text evidence="2">The sequence shown here is derived from an EMBL/GenBank/DDBJ whole genome shotgun (WGS) entry which is preliminary data.</text>
</comment>
<keyword evidence="3" id="KW-1185">Reference proteome</keyword>
<evidence type="ECO:0000259" key="1">
    <source>
        <dbReference type="Pfam" id="PF13362"/>
    </source>
</evidence>
<dbReference type="Proteomes" id="UP000698752">
    <property type="component" value="Unassembled WGS sequence"/>
</dbReference>
<dbReference type="InterPro" id="IPR006171">
    <property type="entry name" value="TOPRIM_dom"/>
</dbReference>
<evidence type="ECO:0000313" key="3">
    <source>
        <dbReference type="Proteomes" id="UP000698752"/>
    </source>
</evidence>
<reference evidence="3" key="1">
    <citation type="journal article" date="2021" name="Syst. Appl. Microbiol.">
        <title>Roseomonas hellenica sp. nov., isolated from roots of wild-growing Alkanna tinctoria.</title>
        <authorList>
            <person name="Rat A."/>
            <person name="Naranjo H.D."/>
            <person name="Lebbe L."/>
            <person name="Cnockaert M."/>
            <person name="Krigas N."/>
            <person name="Grigoriadou K."/>
            <person name="Maloupa E."/>
            <person name="Willems A."/>
        </authorList>
    </citation>
    <scope>NUCLEOTIDE SEQUENCE [LARGE SCALE GENOMIC DNA]</scope>
    <source>
        <strain evidence="3">LMG 31159</strain>
    </source>
</reference>
<dbReference type="RefSeq" id="WP_211872147.1">
    <property type="nucleotide sequence ID" value="NZ_JAAEDI010000061.1"/>
</dbReference>
<dbReference type="EMBL" id="JAAEDI010000061">
    <property type="protein sequence ID" value="MBR0653443.1"/>
    <property type="molecule type" value="Genomic_DNA"/>
</dbReference>
<feature type="non-terminal residue" evidence="2">
    <location>
        <position position="1"/>
    </location>
</feature>
<protein>
    <recommendedName>
        <fullName evidence="1">Toprim domain-containing protein</fullName>
    </recommendedName>
</protein>
<gene>
    <name evidence="2" type="ORF">GXW78_27620</name>
</gene>
<dbReference type="Pfam" id="PF13362">
    <property type="entry name" value="Toprim_3"/>
    <property type="match status" value="1"/>
</dbReference>
<name>A0ABS5EQZ0_9PROT</name>
<accession>A0ABS5EQZ0</accession>
<proteinExistence type="predicted"/>
<feature type="domain" description="Toprim" evidence="1">
    <location>
        <begin position="1"/>
        <end position="91"/>
    </location>
</feature>
<evidence type="ECO:0000313" key="2">
    <source>
        <dbReference type="EMBL" id="MBR0653443.1"/>
    </source>
</evidence>